<evidence type="ECO:0000256" key="2">
    <source>
        <dbReference type="ARBA" id="ARBA00009948"/>
    </source>
</evidence>
<feature type="binding site" evidence="7">
    <location>
        <position position="20"/>
    </location>
    <ligand>
        <name>3-phosphoshikimate</name>
        <dbReference type="ChEBI" id="CHEBI:145989"/>
    </ligand>
</feature>
<evidence type="ECO:0000313" key="11">
    <source>
        <dbReference type="Proteomes" id="UP000068026"/>
    </source>
</evidence>
<dbReference type="GO" id="GO:0005737">
    <property type="term" value="C:cytoplasm"/>
    <property type="evidence" value="ECO:0007669"/>
    <property type="project" value="UniProtKB-SubCell"/>
</dbReference>
<dbReference type="InterPro" id="IPR023193">
    <property type="entry name" value="EPSP_synthase_CS"/>
</dbReference>
<dbReference type="GO" id="GO:0003866">
    <property type="term" value="F:3-phosphoshikimate 1-carboxyvinyltransferase activity"/>
    <property type="evidence" value="ECO:0007669"/>
    <property type="project" value="UniProtKB-UniRule"/>
</dbReference>
<reference evidence="11" key="2">
    <citation type="submission" date="2016-01" db="EMBL/GenBank/DDBJ databases">
        <authorList>
            <person name="Poehlein A."/>
            <person name="Schlien K."/>
            <person name="Gottschalk G."/>
            <person name="Buckel W."/>
            <person name="Daniel R."/>
        </authorList>
    </citation>
    <scope>NUCLEOTIDE SEQUENCE [LARGE SCALE GENOMIC DNA]</scope>
    <source>
        <strain evidence="11">X2</strain>
    </source>
</reference>
<evidence type="ECO:0000256" key="7">
    <source>
        <dbReference type="HAMAP-Rule" id="MF_00210"/>
    </source>
</evidence>
<dbReference type="EC" id="2.5.1.19" evidence="7"/>
<dbReference type="PANTHER" id="PTHR21090">
    <property type="entry name" value="AROM/DEHYDROQUINATE SYNTHASE"/>
    <property type="match status" value="1"/>
</dbReference>
<dbReference type="HAMAP" id="MF_00210">
    <property type="entry name" value="EPSP_synth"/>
    <property type="match status" value="1"/>
</dbReference>
<keyword evidence="7" id="KW-0963">Cytoplasm</keyword>
<keyword evidence="5 7" id="KW-0057">Aromatic amino acid biosynthesis</keyword>
<dbReference type="Proteomes" id="UP000184204">
    <property type="component" value="Unassembled WGS sequence"/>
</dbReference>
<evidence type="ECO:0000256" key="3">
    <source>
        <dbReference type="ARBA" id="ARBA00022605"/>
    </source>
</evidence>
<evidence type="ECO:0000313" key="10">
    <source>
        <dbReference type="EMBL" id="SHE73152.1"/>
    </source>
</evidence>
<dbReference type="EMBL" id="FQUA01000006">
    <property type="protein sequence ID" value="SHE73152.1"/>
    <property type="molecule type" value="Genomic_DNA"/>
</dbReference>
<proteinExistence type="inferred from homology"/>
<accession>A0A0X1U751</accession>
<dbReference type="InterPro" id="IPR013792">
    <property type="entry name" value="RNA3'P_cycl/enolpyr_Trfase_a/b"/>
</dbReference>
<feature type="binding site" evidence="7">
    <location>
        <position position="187"/>
    </location>
    <ligand>
        <name>3-phosphoshikimate</name>
        <dbReference type="ChEBI" id="CHEBI:145989"/>
    </ligand>
</feature>
<protein>
    <recommendedName>
        <fullName evidence="7">3-phosphoshikimate 1-carboxyvinyltransferase</fullName>
        <ecNumber evidence="7">2.5.1.19</ecNumber>
    </recommendedName>
    <alternativeName>
        <fullName evidence="7">5-enolpyruvylshikimate-3-phosphate synthase</fullName>
        <shortName evidence="7">EPSP synthase</shortName>
        <shortName evidence="7">EPSPS</shortName>
    </alternativeName>
</protein>
<reference evidence="9 11" key="1">
    <citation type="journal article" date="2016" name="Genome Announc.">
        <title>Complete Genome Sequence of the Amino Acid-Fermenting Clostridium propionicum X2 (DSM 1682).</title>
        <authorList>
            <person name="Poehlein A."/>
            <person name="Schlien K."/>
            <person name="Chowdhury N.P."/>
            <person name="Gottschalk G."/>
            <person name="Buckel W."/>
            <person name="Daniel R."/>
        </authorList>
    </citation>
    <scope>NUCLEOTIDE SEQUENCE [LARGE SCALE GENOMIC DNA]</scope>
    <source>
        <strain evidence="9 11">X2</strain>
    </source>
</reference>
<feature type="active site" description="Proton acceptor" evidence="7">
    <location>
        <position position="301"/>
    </location>
</feature>
<keyword evidence="3 7" id="KW-0028">Amino-acid biosynthesis</keyword>
<comment type="subunit">
    <text evidence="7">Monomer.</text>
</comment>
<dbReference type="InterPro" id="IPR006264">
    <property type="entry name" value="EPSP_synthase"/>
</dbReference>
<evidence type="ECO:0000256" key="6">
    <source>
        <dbReference type="ARBA" id="ARBA00044633"/>
    </source>
</evidence>
<dbReference type="NCBIfam" id="TIGR01356">
    <property type="entry name" value="aroA"/>
    <property type="match status" value="1"/>
</dbReference>
<feature type="binding site" evidence="7">
    <location>
        <position position="328"/>
    </location>
    <ligand>
        <name>3-phosphoshikimate</name>
        <dbReference type="ChEBI" id="CHEBI:145989"/>
    </ligand>
</feature>
<feature type="binding site" evidence="7">
    <location>
        <position position="159"/>
    </location>
    <ligand>
        <name>3-phosphoshikimate</name>
        <dbReference type="ChEBI" id="CHEBI:145989"/>
    </ligand>
</feature>
<dbReference type="GO" id="GO:0008652">
    <property type="term" value="P:amino acid biosynthetic process"/>
    <property type="evidence" value="ECO:0007669"/>
    <property type="project" value="UniProtKB-KW"/>
</dbReference>
<dbReference type="Pfam" id="PF00275">
    <property type="entry name" value="EPSP_synthase"/>
    <property type="match status" value="1"/>
</dbReference>
<dbReference type="PANTHER" id="PTHR21090:SF5">
    <property type="entry name" value="PENTAFUNCTIONAL AROM POLYPEPTIDE"/>
    <property type="match status" value="1"/>
</dbReference>
<gene>
    <name evidence="7 9" type="primary">aroA</name>
    <name evidence="9" type="ORF">CPRO_11840</name>
    <name evidence="10" type="ORF">SAMN02745151_01594</name>
</gene>
<keyword evidence="11" id="KW-1185">Reference proteome</keyword>
<comment type="caution">
    <text evidence="7">Lacks conserved residue(s) required for the propagation of feature annotation.</text>
</comment>
<evidence type="ECO:0000256" key="4">
    <source>
        <dbReference type="ARBA" id="ARBA00022679"/>
    </source>
</evidence>
<dbReference type="KEGG" id="cpro:CPRO_11840"/>
<feature type="binding site" evidence="7">
    <location>
        <position position="118"/>
    </location>
    <ligand>
        <name>phosphoenolpyruvate</name>
        <dbReference type="ChEBI" id="CHEBI:58702"/>
    </ligand>
</feature>
<organism evidence="10 12">
    <name type="scientific">Anaerotignum propionicum DSM 1682</name>
    <dbReference type="NCBI Taxonomy" id="991789"/>
    <lineage>
        <taxon>Bacteria</taxon>
        <taxon>Bacillati</taxon>
        <taxon>Bacillota</taxon>
        <taxon>Clostridia</taxon>
        <taxon>Lachnospirales</taxon>
        <taxon>Anaerotignaceae</taxon>
        <taxon>Anaerotignum</taxon>
    </lineage>
</organism>
<dbReference type="GO" id="GO:0009073">
    <property type="term" value="P:aromatic amino acid family biosynthetic process"/>
    <property type="evidence" value="ECO:0007669"/>
    <property type="project" value="UniProtKB-KW"/>
</dbReference>
<comment type="subcellular location">
    <subcellularLocation>
        <location evidence="7">Cytoplasm</location>
    </subcellularLocation>
</comment>
<evidence type="ECO:0000313" key="12">
    <source>
        <dbReference type="Proteomes" id="UP000184204"/>
    </source>
</evidence>
<feature type="binding site" evidence="7">
    <location>
        <position position="90"/>
    </location>
    <ligand>
        <name>phosphoenolpyruvate</name>
        <dbReference type="ChEBI" id="CHEBI:58702"/>
    </ligand>
</feature>
<feature type="binding site" evidence="7">
    <location>
        <position position="301"/>
    </location>
    <ligand>
        <name>3-phosphoshikimate</name>
        <dbReference type="ChEBI" id="CHEBI:145989"/>
    </ligand>
</feature>
<dbReference type="PROSITE" id="PS00885">
    <property type="entry name" value="EPSP_SYNTHASE_2"/>
    <property type="match status" value="1"/>
</dbReference>
<dbReference type="EMBL" id="CP014223">
    <property type="protein sequence ID" value="AMJ40777.1"/>
    <property type="molecule type" value="Genomic_DNA"/>
</dbReference>
<feature type="binding site" evidence="7">
    <location>
        <position position="376"/>
    </location>
    <ligand>
        <name>phosphoenolpyruvate</name>
        <dbReference type="ChEBI" id="CHEBI:58702"/>
    </ligand>
</feature>
<evidence type="ECO:0000313" key="9">
    <source>
        <dbReference type="EMBL" id="AMJ40777.1"/>
    </source>
</evidence>
<feature type="domain" description="Enolpyruvate transferase" evidence="8">
    <location>
        <begin position="8"/>
        <end position="409"/>
    </location>
</feature>
<dbReference type="Proteomes" id="UP000068026">
    <property type="component" value="Chromosome"/>
</dbReference>
<evidence type="ECO:0000256" key="1">
    <source>
        <dbReference type="ARBA" id="ARBA00004811"/>
    </source>
</evidence>
<dbReference type="InterPro" id="IPR001986">
    <property type="entry name" value="Enolpyruvate_Tfrase_dom"/>
</dbReference>
<feature type="binding site" evidence="7">
    <location>
        <position position="161"/>
    </location>
    <ligand>
        <name>phosphoenolpyruvate</name>
        <dbReference type="ChEBI" id="CHEBI:58702"/>
    </ligand>
</feature>
<feature type="binding site" evidence="7">
    <location>
        <position position="402"/>
    </location>
    <ligand>
        <name>phosphoenolpyruvate</name>
        <dbReference type="ChEBI" id="CHEBI:58702"/>
    </ligand>
</feature>
<sequence>MNIKIGKSILKGNIKVISSKSDAHRLLIGGALADKPTKIFLEGWSNDIEATKSCLETLGCEVIRDNDGIQITPLWDGQADDIVLDCVESGSTLRFLLPIVAALGKHAILEGQGRLPERPIDVLLEELRAHGSLVKENNLPLVMAGQISGGVYTLPGNISSQFITGLLFALPLLEEDSEIRLTTKMESRGYVDMTLDTLRLFQIEIEEKDWGFKIKGGQTYRSPLEVSAEGDWSGAAFWVVAGGIGGEITCTGLRKNSCQGDKEIVDLMEQFGAKVTWGENEVMVCGGNLKGITIDAAQIPDLVPALCVAAALAEGTTIIYNAGRLRMKESDRLKAMAEGLQKLGVRVSQQPESIKIEGGSVHPEGEVVLDSYDDHRIVMSLAIAAAAMGVEAVIERAEAVSKSYPTFFAEFTRLGGAADVF</sequence>
<feature type="binding site" evidence="7">
    <location>
        <position position="160"/>
    </location>
    <ligand>
        <name>3-phosphoshikimate</name>
        <dbReference type="ChEBI" id="CHEBI:145989"/>
    </ligand>
</feature>
<feature type="binding site" evidence="7">
    <location>
        <position position="161"/>
    </location>
    <ligand>
        <name>3-phosphoshikimate</name>
        <dbReference type="ChEBI" id="CHEBI:145989"/>
    </ligand>
</feature>
<dbReference type="AlphaFoldDB" id="A0A0X1U751"/>
<comment type="function">
    <text evidence="7">Catalyzes the transfer of the enolpyruvyl moiety of phosphoenolpyruvate (PEP) to the 5-hydroxyl of shikimate-3-phosphate (S3P) to produce enolpyruvyl shikimate-3-phosphate and inorganic phosphate.</text>
</comment>
<evidence type="ECO:0000259" key="8">
    <source>
        <dbReference type="Pfam" id="PF00275"/>
    </source>
</evidence>
<comment type="catalytic activity">
    <reaction evidence="6">
        <text>3-phosphoshikimate + phosphoenolpyruvate = 5-O-(1-carboxyvinyl)-3-phosphoshikimate + phosphate</text>
        <dbReference type="Rhea" id="RHEA:21256"/>
        <dbReference type="ChEBI" id="CHEBI:43474"/>
        <dbReference type="ChEBI" id="CHEBI:57701"/>
        <dbReference type="ChEBI" id="CHEBI:58702"/>
        <dbReference type="ChEBI" id="CHEBI:145989"/>
        <dbReference type="EC" id="2.5.1.19"/>
    </reaction>
    <physiologicalReaction direction="left-to-right" evidence="6">
        <dbReference type="Rhea" id="RHEA:21257"/>
    </physiologicalReaction>
</comment>
<feature type="binding site" evidence="7">
    <location>
        <position position="21"/>
    </location>
    <ligand>
        <name>3-phosphoshikimate</name>
        <dbReference type="ChEBI" id="CHEBI:145989"/>
    </ligand>
</feature>
<name>A0A0X1U751_ANAPI</name>
<comment type="similarity">
    <text evidence="2 7">Belongs to the EPSP synthase family.</text>
</comment>
<dbReference type="GO" id="GO:0009423">
    <property type="term" value="P:chorismate biosynthetic process"/>
    <property type="evidence" value="ECO:0007669"/>
    <property type="project" value="UniProtKB-UniRule"/>
</dbReference>
<feature type="binding site" evidence="7">
    <location>
        <position position="332"/>
    </location>
    <ligand>
        <name>phosphoenolpyruvate</name>
        <dbReference type="ChEBI" id="CHEBI:58702"/>
    </ligand>
</feature>
<reference evidence="10" key="3">
    <citation type="submission" date="2016-11" db="EMBL/GenBank/DDBJ databases">
        <authorList>
            <person name="Varghese N."/>
            <person name="Submissions S."/>
        </authorList>
    </citation>
    <scope>NUCLEOTIDE SEQUENCE</scope>
    <source>
        <strain evidence="10">DSM 1682</strain>
    </source>
</reference>
<dbReference type="InterPro" id="IPR036968">
    <property type="entry name" value="Enolpyruvate_Tfrase_sf"/>
</dbReference>
<dbReference type="Gene3D" id="3.65.10.10">
    <property type="entry name" value="Enolpyruvate transferase domain"/>
    <property type="match status" value="2"/>
</dbReference>
<dbReference type="PIRSF" id="PIRSF000505">
    <property type="entry name" value="EPSPS"/>
    <property type="match status" value="1"/>
</dbReference>
<keyword evidence="4 7" id="KW-0808">Transferase</keyword>
<dbReference type="RefSeq" id="WP_066048949.1">
    <property type="nucleotide sequence ID" value="NZ_CP014223.1"/>
</dbReference>
<comment type="pathway">
    <text evidence="1 7">Metabolic intermediate biosynthesis; chorismate biosynthesis; chorismate from D-erythrose 4-phosphate and phosphoenolpyruvate: step 6/7.</text>
</comment>
<reference evidence="12" key="4">
    <citation type="submission" date="2016-11" db="EMBL/GenBank/DDBJ databases">
        <authorList>
            <person name="Jaros S."/>
            <person name="Januszkiewicz K."/>
            <person name="Wedrychowicz H."/>
        </authorList>
    </citation>
    <scope>NUCLEOTIDE SEQUENCE [LARGE SCALE GENOMIC DNA]</scope>
    <source>
        <strain evidence="12">DSM 1682</strain>
    </source>
</reference>
<dbReference type="SUPFAM" id="SSF55205">
    <property type="entry name" value="EPT/RTPC-like"/>
    <property type="match status" value="1"/>
</dbReference>
<dbReference type="CDD" id="cd01556">
    <property type="entry name" value="EPSP_synthase"/>
    <property type="match status" value="1"/>
</dbReference>
<evidence type="ECO:0000256" key="5">
    <source>
        <dbReference type="ARBA" id="ARBA00023141"/>
    </source>
</evidence>
<feature type="binding site" evidence="7">
    <location>
        <position position="20"/>
    </location>
    <ligand>
        <name>phosphoenolpyruvate</name>
        <dbReference type="ChEBI" id="CHEBI:58702"/>
    </ligand>
</feature>
<feature type="binding site" evidence="7">
    <location>
        <position position="25"/>
    </location>
    <ligand>
        <name>3-phosphoshikimate</name>
        <dbReference type="ChEBI" id="CHEBI:145989"/>
    </ligand>
</feature>